<dbReference type="PANTHER" id="PTHR43649">
    <property type="entry name" value="ARABINOSE-BINDING PROTEIN-RELATED"/>
    <property type="match status" value="1"/>
</dbReference>
<feature type="chain" id="PRO_5038476185" evidence="1">
    <location>
        <begin position="29"/>
        <end position="444"/>
    </location>
</feature>
<dbReference type="SUPFAM" id="SSF53850">
    <property type="entry name" value="Periplasmic binding protein-like II"/>
    <property type="match status" value="1"/>
</dbReference>
<evidence type="ECO:0000313" key="2">
    <source>
        <dbReference type="EMBL" id="HIX00506.1"/>
    </source>
</evidence>
<gene>
    <name evidence="2" type="ORF">H9871_10230</name>
</gene>
<accession>A0A9D2A8F5</accession>
<dbReference type="EMBL" id="DXGD01000378">
    <property type="protein sequence ID" value="HIX00506.1"/>
    <property type="molecule type" value="Genomic_DNA"/>
</dbReference>
<name>A0A9D2A8F5_9MICC</name>
<dbReference type="Proteomes" id="UP000824151">
    <property type="component" value="Unassembled WGS sequence"/>
</dbReference>
<dbReference type="InterPro" id="IPR006059">
    <property type="entry name" value="SBP"/>
</dbReference>
<comment type="caution">
    <text evidence="2">The sequence shown here is derived from an EMBL/GenBank/DDBJ whole genome shotgun (WGS) entry which is preliminary data.</text>
</comment>
<evidence type="ECO:0000313" key="3">
    <source>
        <dbReference type="Proteomes" id="UP000824151"/>
    </source>
</evidence>
<dbReference type="PROSITE" id="PS51257">
    <property type="entry name" value="PROKAR_LIPOPROTEIN"/>
    <property type="match status" value="1"/>
</dbReference>
<proteinExistence type="predicted"/>
<reference evidence="2" key="1">
    <citation type="journal article" date="2021" name="PeerJ">
        <title>Extensive microbial diversity within the chicken gut microbiome revealed by metagenomics and culture.</title>
        <authorList>
            <person name="Gilroy R."/>
            <person name="Ravi A."/>
            <person name="Getino M."/>
            <person name="Pursley I."/>
            <person name="Horton D.L."/>
            <person name="Alikhan N.F."/>
            <person name="Baker D."/>
            <person name="Gharbi K."/>
            <person name="Hall N."/>
            <person name="Watson M."/>
            <person name="Adriaenssens E.M."/>
            <person name="Foster-Nyarko E."/>
            <person name="Jarju S."/>
            <person name="Secka A."/>
            <person name="Antonio M."/>
            <person name="Oren A."/>
            <person name="Chaudhuri R.R."/>
            <person name="La Ragione R."/>
            <person name="Hildebrand F."/>
            <person name="Pallen M.J."/>
        </authorList>
    </citation>
    <scope>NUCLEOTIDE SEQUENCE</scope>
    <source>
        <strain evidence="2">ChiHejej3B27-3195</strain>
    </source>
</reference>
<reference evidence="2" key="2">
    <citation type="submission" date="2021-04" db="EMBL/GenBank/DDBJ databases">
        <authorList>
            <person name="Gilroy R."/>
        </authorList>
    </citation>
    <scope>NUCLEOTIDE SEQUENCE</scope>
    <source>
        <strain evidence="2">ChiHejej3B27-3195</strain>
    </source>
</reference>
<sequence>MNTSSRRRPLWMLTAPAAALTLGLTACGGGSDDVDTEDISGSITYWASNQGTSISNDEEILQESIDRFTEETGVEVDLEVIPWSDLQNRILTAISSGDGPDVLNIGNTWAVSMQSSGAFIPWEGDALEAVGGEDRFIESSWATGGAEGEAPTSIPLYGLSYSMYYNTEIFEENGIDEPPATWEEFVDVAEELTQDTDGDGSTDQWGFTLAGSSITNNAHAAFIRGLQHGGELYTEDGDPDFANDEVVAGVNEWVQLMGENGVTSPSNAELVEGSESVAEVADGNAAMVFDQAPGNTFKSRDFENYEAAPMPMLDADATGLEGTQSHVAGINISVFDNSDNKDAAVAFVSHLTSDDEQIYLNENFTALPVVTAAYDDEAFQTDEIQLKQEILENHAEPMPLYPSEAQMEAAVGAAIQDLFADIAQGSSVTEDDVRQALEDAQSQM</sequence>
<dbReference type="Pfam" id="PF01547">
    <property type="entry name" value="SBP_bac_1"/>
    <property type="match status" value="1"/>
</dbReference>
<evidence type="ECO:0000256" key="1">
    <source>
        <dbReference type="SAM" id="SignalP"/>
    </source>
</evidence>
<dbReference type="InterPro" id="IPR050490">
    <property type="entry name" value="Bact_solute-bd_prot1"/>
</dbReference>
<dbReference type="PANTHER" id="PTHR43649:SF12">
    <property type="entry name" value="DIACETYLCHITOBIOSE BINDING PROTEIN DASA"/>
    <property type="match status" value="1"/>
</dbReference>
<feature type="signal peptide" evidence="1">
    <location>
        <begin position="1"/>
        <end position="28"/>
    </location>
</feature>
<organism evidence="2 3">
    <name type="scientific">Candidatus Nesterenkonia stercoripullorum</name>
    <dbReference type="NCBI Taxonomy" id="2838701"/>
    <lineage>
        <taxon>Bacteria</taxon>
        <taxon>Bacillati</taxon>
        <taxon>Actinomycetota</taxon>
        <taxon>Actinomycetes</taxon>
        <taxon>Micrococcales</taxon>
        <taxon>Micrococcaceae</taxon>
        <taxon>Nesterenkonia</taxon>
    </lineage>
</organism>
<dbReference type="Gene3D" id="3.40.190.10">
    <property type="entry name" value="Periplasmic binding protein-like II"/>
    <property type="match status" value="1"/>
</dbReference>
<keyword evidence="1" id="KW-0732">Signal</keyword>
<dbReference type="AlphaFoldDB" id="A0A9D2A8F5"/>
<protein>
    <submittedName>
        <fullName evidence="2">Extracellular solute-binding protein</fullName>
    </submittedName>
</protein>